<reference evidence="2" key="1">
    <citation type="journal article" date="2022" name="Mol. Ecol. Resour.">
        <title>The genomes of chicory, endive, great burdock and yacon provide insights into Asteraceae palaeo-polyploidization history and plant inulin production.</title>
        <authorList>
            <person name="Fan W."/>
            <person name="Wang S."/>
            <person name="Wang H."/>
            <person name="Wang A."/>
            <person name="Jiang F."/>
            <person name="Liu H."/>
            <person name="Zhao H."/>
            <person name="Xu D."/>
            <person name="Zhang Y."/>
        </authorList>
    </citation>
    <scope>NUCLEOTIDE SEQUENCE [LARGE SCALE GENOMIC DNA]</scope>
    <source>
        <strain evidence="2">cv. Yunnan</strain>
    </source>
</reference>
<protein>
    <submittedName>
        <fullName evidence="1">Uncharacterized protein</fullName>
    </submittedName>
</protein>
<dbReference type="EMBL" id="CM042027">
    <property type="protein sequence ID" value="KAI3801101.1"/>
    <property type="molecule type" value="Genomic_DNA"/>
</dbReference>
<keyword evidence="2" id="KW-1185">Reference proteome</keyword>
<comment type="caution">
    <text evidence="1">The sequence shown here is derived from an EMBL/GenBank/DDBJ whole genome shotgun (WGS) entry which is preliminary data.</text>
</comment>
<organism evidence="1 2">
    <name type="scientific">Smallanthus sonchifolius</name>
    <dbReference type="NCBI Taxonomy" id="185202"/>
    <lineage>
        <taxon>Eukaryota</taxon>
        <taxon>Viridiplantae</taxon>
        <taxon>Streptophyta</taxon>
        <taxon>Embryophyta</taxon>
        <taxon>Tracheophyta</taxon>
        <taxon>Spermatophyta</taxon>
        <taxon>Magnoliopsida</taxon>
        <taxon>eudicotyledons</taxon>
        <taxon>Gunneridae</taxon>
        <taxon>Pentapetalae</taxon>
        <taxon>asterids</taxon>
        <taxon>campanulids</taxon>
        <taxon>Asterales</taxon>
        <taxon>Asteraceae</taxon>
        <taxon>Asteroideae</taxon>
        <taxon>Heliantheae alliance</taxon>
        <taxon>Millerieae</taxon>
        <taxon>Smallanthus</taxon>
    </lineage>
</organism>
<evidence type="ECO:0000313" key="2">
    <source>
        <dbReference type="Proteomes" id="UP001056120"/>
    </source>
</evidence>
<name>A0ACB9I0V4_9ASTR</name>
<sequence length="1668" mass="186862">MERRPGAPSGGRENGGRKASGHRREGGGGIEQGIKKGQGGNIIKYFVSNLPTGCTPWELTSFLGVFGEIVGSYIARKMDKQGNRFGFVSFKEVKDRAELERSLLNVKMGGNKLRINVARYAVENSEILSREAPPMTVHMGPGLRRQSQQVRQVWGRVRSNNMSYKEMVTNGTGGGEGVREMGPVGKVISIPDETNALSSVQGGGAARKDVRFRVVGLFETSIECSRADELSGSVAGDSSSEESEDESLTAEEKVEEIEESSHAHNDNVHEERGKGGGYVDGISGAGTGDLDRNNSIKVVGPNIQTGGAETGNNNKNCFLFMSGDNGNKPCRKPKKIKFSRKAKAQLGSGPSPVEIRPRKRQRPHFYEDFVWEGPPVCNRIPNLDANGGDGKDSGGIGDLDLNISASYDSINCSRVEETQVGDLEVEGRGKEVVGDTIGDLEKEVGDTISVGVKLGAKLQNQSDLLRKFIKATAKWVKDLKFESGINFICLQESKQVIVSSIDMVRFWGNSNYGMDFVGSSGQSGGLICIWDDSVFQQTGGTKDRNFLHIRGRMVGCVETMNILNVYAPQGVSAKKTLWESLESVISNNEGLWVVTGDFNAVRFRDERRNCSFKQTCANNFNSFIFDAGLVEFPMKGSRFTYCSPDGRKLSKLDRFLVNSEFLNKWPEACIQARPRKWSDHSPITLVSNFSNFGARPFRVFNSWLGRPGYEEAVREACNSFVSNSGSPNVLLIKKLGHVRSRLREWRDKMILEEGEVVMAARQDMEDMESLLDSRDLSEEEEWVLSESKRVIFEAEEAKVKDLRQRSRVQWAKEGDENSRFFHSMVNCRKASNVIHGLDVGGRWIAKPSLIKKEVFSFFRNKFLEDCEVRPFLECDNLKKISAAEAEGLEARFSKEEVKAAVFECGDDRAPGPDGFNFRFFKHFWCLFEEDFVKVMEGFFESGKISMGCGSSYIALIPKSRNPTGLNDYRPISLVGVVNKVISKILASRLKRVLGAVISDSQSAFLSGKYILDGPLIVNEVFSWLKRRNKKAFFLKIDFEKAYDNINWKFVVDILDQMGFRPRWCNWITGILSSARASVLVNGSPTFEFKCGKGMRQGDPLSPFLFVIVMEALSRMFDKACEIGILEGIRLPNDGPRVSHLFYADDAIIAGNWDENMALNSVRVLRCFYACSGLKINLGKSNMYGIGVSSLELEDMANLVGCKADSLPFKYLGLTVGANMNRVSNWRPVYDIFEKRLSLWKASVLSIGGRVTLIRSVLESLPTYYLSLYKAPLKVIKDLEGLIKKILWGGSSEGRKMNWVAWERVASPIKCGGLGLSKLLEVNTALLSKWGWRYKCGRDNMWVKVVDAIHSGGSNWSFMPVCKTASGVWRNIVSVLNRPVFGNVPLRNFFKGRVGNGGDILFWLDPWLKDRPLKECFPNLFRLEVVKNCAVRDRVEGVGVWLWRHEPDSDVEVNEFTVLQAALQPVSLVDRSDGWEWLGDSKGVFSVRSAKMLLSKGRDFSNRFVMSWCKWVPLKCNVFAWRSELNRIPTKDALRKRGIVTGDDLCPLCRSEEETVEHLFTSCLVASILWQKISMWCRIQNIFAFSFRDLLEVQNAGGMGAVGKLALEGIMVISCWSLWKARNNAVFSDSTAKVDDIFSEVKSQGYLWFKHRSKFQSVQWSDWCKFVFL</sequence>
<reference evidence="1 2" key="2">
    <citation type="journal article" date="2022" name="Mol. Ecol. Resour.">
        <title>The genomes of chicory, endive, great burdock and yacon provide insights into Asteraceae paleo-polyploidization history and plant inulin production.</title>
        <authorList>
            <person name="Fan W."/>
            <person name="Wang S."/>
            <person name="Wang H."/>
            <person name="Wang A."/>
            <person name="Jiang F."/>
            <person name="Liu H."/>
            <person name="Zhao H."/>
            <person name="Xu D."/>
            <person name="Zhang Y."/>
        </authorList>
    </citation>
    <scope>NUCLEOTIDE SEQUENCE [LARGE SCALE GENOMIC DNA]</scope>
    <source>
        <strain evidence="2">cv. Yunnan</strain>
        <tissue evidence="1">Leaves</tissue>
    </source>
</reference>
<gene>
    <name evidence="1" type="ORF">L1987_29203</name>
</gene>
<evidence type="ECO:0000313" key="1">
    <source>
        <dbReference type="EMBL" id="KAI3801101.1"/>
    </source>
</evidence>
<dbReference type="Proteomes" id="UP001056120">
    <property type="component" value="Linkage Group LG10"/>
</dbReference>
<accession>A0ACB9I0V4</accession>
<proteinExistence type="predicted"/>